<evidence type="ECO:0000259" key="2">
    <source>
        <dbReference type="PROSITE" id="PS50887"/>
    </source>
</evidence>
<feature type="transmembrane region" description="Helical" evidence="1">
    <location>
        <begin position="156"/>
        <end position="176"/>
    </location>
</feature>
<dbReference type="PANTHER" id="PTHR45138:SF9">
    <property type="entry name" value="DIGUANYLATE CYCLASE DGCM-RELATED"/>
    <property type="match status" value="1"/>
</dbReference>
<evidence type="ECO:0000313" key="3">
    <source>
        <dbReference type="EMBL" id="QSE76972.1"/>
    </source>
</evidence>
<feature type="transmembrane region" description="Helical" evidence="1">
    <location>
        <begin position="196"/>
        <end position="222"/>
    </location>
</feature>
<dbReference type="AlphaFoldDB" id="A0AA45KGQ3"/>
<organism evidence="3 4">
    <name type="scientific">Lactococcus taiwanensis</name>
    <dbReference type="NCBI Taxonomy" id="1151742"/>
    <lineage>
        <taxon>Bacteria</taxon>
        <taxon>Bacillati</taxon>
        <taxon>Bacillota</taxon>
        <taxon>Bacilli</taxon>
        <taxon>Lactobacillales</taxon>
        <taxon>Streptococcaceae</taxon>
        <taxon>Lactococcus</taxon>
    </lineage>
</organism>
<dbReference type="Proteomes" id="UP000663608">
    <property type="component" value="Chromosome"/>
</dbReference>
<dbReference type="KEGG" id="lti:JW886_01525"/>
<feature type="transmembrane region" description="Helical" evidence="1">
    <location>
        <begin position="123"/>
        <end position="144"/>
    </location>
</feature>
<evidence type="ECO:0000313" key="4">
    <source>
        <dbReference type="Proteomes" id="UP000663608"/>
    </source>
</evidence>
<dbReference type="Gene3D" id="3.30.70.270">
    <property type="match status" value="1"/>
</dbReference>
<keyword evidence="1" id="KW-0472">Membrane</keyword>
<feature type="domain" description="GGDEF" evidence="2">
    <location>
        <begin position="260"/>
        <end position="395"/>
    </location>
</feature>
<name>A0AA45KGQ3_9LACT</name>
<reference evidence="3 4" key="1">
    <citation type="submission" date="2021-02" db="EMBL/GenBank/DDBJ databases">
        <title>Complete genome sequence of Lactococcus lactis strain K_LL004.</title>
        <authorList>
            <person name="Kim H.B."/>
        </authorList>
    </citation>
    <scope>NUCLEOTIDE SEQUENCE [LARGE SCALE GENOMIC DNA]</scope>
    <source>
        <strain evidence="3 4">K_LL004</strain>
    </source>
</reference>
<dbReference type="SMART" id="SM00267">
    <property type="entry name" value="GGDEF"/>
    <property type="match status" value="1"/>
</dbReference>
<dbReference type="CDD" id="cd01949">
    <property type="entry name" value="GGDEF"/>
    <property type="match status" value="1"/>
</dbReference>
<keyword evidence="1" id="KW-1133">Transmembrane helix</keyword>
<feature type="transmembrane region" description="Helical" evidence="1">
    <location>
        <begin position="76"/>
        <end position="94"/>
    </location>
</feature>
<evidence type="ECO:0000256" key="1">
    <source>
        <dbReference type="SAM" id="Phobius"/>
    </source>
</evidence>
<feature type="transmembrane region" description="Helical" evidence="1">
    <location>
        <begin position="43"/>
        <end position="64"/>
    </location>
</feature>
<dbReference type="InterPro" id="IPR050469">
    <property type="entry name" value="Diguanylate_Cyclase"/>
</dbReference>
<keyword evidence="4" id="KW-1185">Reference proteome</keyword>
<sequence>MIDFTNILGKEFMVKLFVIPTVLGFLFVFRHIINHYLKHTNKYLVFCLYSLNFFVWMAILRILFNRIDPNAVQGYLISDISLMLVTIVVNYFLYSLYDYAEYTVIPTLVVFLGLYLFTYEFDWLKVLAVIAGLVLFWFTIMKVFRHREYINKYSLIFYPIIGFAVNISVFLLYSTIATWHDSYFLEVYIKTSLPIYFFQIYIKIVFLLFLAKIVFSAINIIIKEYNLMKKNIYIDDLTQVYNRRKFEEVLKDLLISKNITMFSVVLFDVDAFKHINDTYGHGSGDYVLKRLCELVKETLKEEQSNGQLFRYGGDEFFLIFRNVTGMNAKFVMEKVLRKISGELFEYRGHCFKITISAGISEITEFMDRNEVIHQVDESLYVAKHKGKNQVYYKED</sequence>
<dbReference type="NCBIfam" id="TIGR00254">
    <property type="entry name" value="GGDEF"/>
    <property type="match status" value="1"/>
</dbReference>
<accession>A0AA45KGQ3</accession>
<feature type="transmembrane region" description="Helical" evidence="1">
    <location>
        <begin position="12"/>
        <end position="31"/>
    </location>
</feature>
<dbReference type="EMBL" id="CP070872">
    <property type="protein sequence ID" value="QSE76972.1"/>
    <property type="molecule type" value="Genomic_DNA"/>
</dbReference>
<dbReference type="GO" id="GO:0052621">
    <property type="term" value="F:diguanylate cyclase activity"/>
    <property type="evidence" value="ECO:0007669"/>
    <property type="project" value="TreeGrafter"/>
</dbReference>
<dbReference type="PROSITE" id="PS50887">
    <property type="entry name" value="GGDEF"/>
    <property type="match status" value="1"/>
</dbReference>
<dbReference type="InterPro" id="IPR000160">
    <property type="entry name" value="GGDEF_dom"/>
</dbReference>
<gene>
    <name evidence="3" type="ORF">JW886_01525</name>
</gene>
<dbReference type="SUPFAM" id="SSF55073">
    <property type="entry name" value="Nucleotide cyclase"/>
    <property type="match status" value="1"/>
</dbReference>
<dbReference type="RefSeq" id="WP_075526071.1">
    <property type="nucleotide sequence ID" value="NZ_BNDT01000006.1"/>
</dbReference>
<dbReference type="Pfam" id="PF00990">
    <property type="entry name" value="GGDEF"/>
    <property type="match status" value="1"/>
</dbReference>
<dbReference type="InterPro" id="IPR029787">
    <property type="entry name" value="Nucleotide_cyclase"/>
</dbReference>
<dbReference type="PANTHER" id="PTHR45138">
    <property type="entry name" value="REGULATORY COMPONENTS OF SENSORY TRANSDUCTION SYSTEM"/>
    <property type="match status" value="1"/>
</dbReference>
<proteinExistence type="predicted"/>
<protein>
    <submittedName>
        <fullName evidence="3">GGDEF domain-containing protein</fullName>
    </submittedName>
</protein>
<keyword evidence="1" id="KW-0812">Transmembrane</keyword>
<dbReference type="InterPro" id="IPR043128">
    <property type="entry name" value="Rev_trsase/Diguanyl_cyclase"/>
</dbReference>